<sequence>MVCFRFEIKLELVKVAGLDKVEMERLFLYNCFVQEQEGVFK</sequence>
<name>A0A1D3MIB2_BACMY</name>
<evidence type="ECO:0000313" key="1">
    <source>
        <dbReference type="EMBL" id="OFD95320.1"/>
    </source>
</evidence>
<evidence type="ECO:0000313" key="2">
    <source>
        <dbReference type="Proteomes" id="UP000175835"/>
    </source>
</evidence>
<comment type="caution">
    <text evidence="1">The sequence shown here is derived from an EMBL/GenBank/DDBJ whole genome shotgun (WGS) entry which is preliminary data.</text>
</comment>
<accession>A0A1D3MIB2</accession>
<reference evidence="1 2" key="1">
    <citation type="submission" date="2016-05" db="EMBL/GenBank/DDBJ databases">
        <title>Bacillus thuringiensis and Bacillus weihenstephanensis as novel biocontrol agents of wilt causing Verticillium species.</title>
        <authorList>
            <person name="Hollensteiner J."/>
            <person name="Wemheuer F."/>
            <person name="Harting R."/>
            <person name="Kolarzyk A."/>
            <person name="Diaz-Valerio S."/>
            <person name="Poehlein A."/>
            <person name="Brzuszkiewicz E."/>
            <person name="Nesemann K."/>
            <person name="Braus-Stromeyer S."/>
            <person name="Braus G."/>
            <person name="Daniel R."/>
            <person name="Liesegang H."/>
        </authorList>
    </citation>
    <scope>NUCLEOTIDE SEQUENCE [LARGE SCALE GENOMIC DNA]</scope>
    <source>
        <strain evidence="1 2">GOE11</strain>
    </source>
</reference>
<gene>
    <name evidence="1" type="ORF">BWGOE11_24290</name>
</gene>
<dbReference type="Proteomes" id="UP000175835">
    <property type="component" value="Unassembled WGS sequence"/>
</dbReference>
<dbReference type="EMBL" id="LXLX01000027">
    <property type="protein sequence ID" value="OFD95320.1"/>
    <property type="molecule type" value="Genomic_DNA"/>
</dbReference>
<protein>
    <submittedName>
        <fullName evidence="1">Uncharacterized protein</fullName>
    </submittedName>
</protein>
<dbReference type="AlphaFoldDB" id="A0A1D3MIB2"/>
<organism evidence="1 2">
    <name type="scientific">Bacillus mycoides</name>
    <dbReference type="NCBI Taxonomy" id="1405"/>
    <lineage>
        <taxon>Bacteria</taxon>
        <taxon>Bacillati</taxon>
        <taxon>Bacillota</taxon>
        <taxon>Bacilli</taxon>
        <taxon>Bacillales</taxon>
        <taxon>Bacillaceae</taxon>
        <taxon>Bacillus</taxon>
        <taxon>Bacillus cereus group</taxon>
    </lineage>
</organism>
<proteinExistence type="predicted"/>